<dbReference type="NCBIfam" id="TIGR00072">
    <property type="entry name" value="hydrog_prot"/>
    <property type="match status" value="1"/>
</dbReference>
<evidence type="ECO:0000313" key="1">
    <source>
        <dbReference type="EMBL" id="KXB30898.1"/>
    </source>
</evidence>
<comment type="caution">
    <text evidence="1">The sequence shown here is derived from an EMBL/GenBank/DDBJ whole genome shotgun (WGS) entry which is preliminary data.</text>
</comment>
<dbReference type="PANTHER" id="PTHR30302">
    <property type="entry name" value="HYDROGENASE 1 MATURATION PROTEASE"/>
    <property type="match status" value="1"/>
</dbReference>
<gene>
    <name evidence="1" type="ORF">AT959_09290</name>
</gene>
<dbReference type="SUPFAM" id="SSF53163">
    <property type="entry name" value="HybD-like"/>
    <property type="match status" value="1"/>
</dbReference>
<dbReference type="InterPro" id="IPR000671">
    <property type="entry name" value="Peptidase_A31"/>
</dbReference>
<dbReference type="AlphaFoldDB" id="A0A133XIZ1"/>
<dbReference type="EMBL" id="LODL01000019">
    <property type="protein sequence ID" value="KXB30898.1"/>
    <property type="molecule type" value="Genomic_DNA"/>
</dbReference>
<dbReference type="PANTHER" id="PTHR30302:SF5">
    <property type="entry name" value="SLR1876 PROTEIN"/>
    <property type="match status" value="1"/>
</dbReference>
<dbReference type="GO" id="GO:0004175">
    <property type="term" value="F:endopeptidase activity"/>
    <property type="evidence" value="ECO:0007669"/>
    <property type="project" value="TreeGrafter"/>
</dbReference>
<organism evidence="1 2">
    <name type="scientific">Dechloromonas denitrificans</name>
    <dbReference type="NCBI Taxonomy" id="281362"/>
    <lineage>
        <taxon>Bacteria</taxon>
        <taxon>Pseudomonadati</taxon>
        <taxon>Pseudomonadota</taxon>
        <taxon>Betaproteobacteria</taxon>
        <taxon>Rhodocyclales</taxon>
        <taxon>Azonexaceae</taxon>
        <taxon>Dechloromonas</taxon>
    </lineage>
</organism>
<dbReference type="GO" id="GO:0016485">
    <property type="term" value="P:protein processing"/>
    <property type="evidence" value="ECO:0007669"/>
    <property type="project" value="TreeGrafter"/>
</dbReference>
<protein>
    <submittedName>
        <fullName evidence="1">Homospermidine synthase</fullName>
    </submittedName>
</protein>
<proteinExistence type="predicted"/>
<evidence type="ECO:0000313" key="2">
    <source>
        <dbReference type="Proteomes" id="UP000070186"/>
    </source>
</evidence>
<dbReference type="STRING" id="281362.AT959_09290"/>
<dbReference type="RefSeq" id="WP_066882694.1">
    <property type="nucleotide sequence ID" value="NZ_LODL01000019.1"/>
</dbReference>
<keyword evidence="2" id="KW-1185">Reference proteome</keyword>
<dbReference type="CDD" id="cd06066">
    <property type="entry name" value="H2MP_NAD-link-bidir"/>
    <property type="match status" value="1"/>
</dbReference>
<dbReference type="Gene3D" id="3.40.50.1450">
    <property type="entry name" value="HybD-like"/>
    <property type="match status" value="1"/>
</dbReference>
<name>A0A133XIZ1_9RHOO</name>
<dbReference type="Proteomes" id="UP000070186">
    <property type="component" value="Unassembled WGS sequence"/>
</dbReference>
<sequence length="180" mass="19170">MTAPLVIYVVGNPSRGDDAIGPLLCARLADWLDHAGLAGQVDLVEDFQLNIEHVLDLPGRQLALFIDAGERTPAPFTFRRIAAVPGLAHSTHALPPESVLQVYRQTEGCDAPPAFVLCVRGEQFELGAALSVAAESHVDAAFELLQKLCLRQELEFWAGLEGPAAAPVFAEFATSTAGIA</sequence>
<reference evidence="1 2" key="1">
    <citation type="submission" date="2015-12" db="EMBL/GenBank/DDBJ databases">
        <title>Nitrous oxide reduction kinetics distinguish bacteria harboring typical versus atypical NosZ.</title>
        <authorList>
            <person name="Yoon S."/>
            <person name="Nissen S."/>
            <person name="Park D."/>
            <person name="Sanford R.A."/>
            <person name="Loeffler F.E."/>
        </authorList>
    </citation>
    <scope>NUCLEOTIDE SEQUENCE [LARGE SCALE GENOMIC DNA]</scope>
    <source>
        <strain evidence="1 2">ATCC BAA-841</strain>
    </source>
</reference>
<dbReference type="InterPro" id="IPR023430">
    <property type="entry name" value="Pept_HybD-like_dom_sf"/>
</dbReference>
<dbReference type="GO" id="GO:0008047">
    <property type="term" value="F:enzyme activator activity"/>
    <property type="evidence" value="ECO:0007669"/>
    <property type="project" value="InterPro"/>
</dbReference>
<accession>A0A133XIZ1</accession>